<feature type="domain" description="CCHC-type" evidence="4">
    <location>
        <begin position="186"/>
        <end position="201"/>
    </location>
</feature>
<dbReference type="InterPro" id="IPR045345">
    <property type="entry name" value="Gag_p24_C"/>
</dbReference>
<dbReference type="Ensembl" id="ENSNPET00000006592.1">
    <property type="protein sequence ID" value="ENSNPEP00000006435.1"/>
    <property type="gene ID" value="ENSNPEG00000004862.1"/>
</dbReference>
<accession>A0A8C7EAS0</accession>
<reference evidence="5" key="1">
    <citation type="submission" date="2025-08" db="UniProtKB">
        <authorList>
            <consortium name="Ensembl"/>
        </authorList>
    </citation>
    <scope>IDENTIFICATION</scope>
</reference>
<organism evidence="5 6">
    <name type="scientific">Nothoprocta perdicaria</name>
    <name type="common">Chilean tinamou</name>
    <name type="synonym">Crypturus perdicarius</name>
    <dbReference type="NCBI Taxonomy" id="30464"/>
    <lineage>
        <taxon>Eukaryota</taxon>
        <taxon>Metazoa</taxon>
        <taxon>Chordata</taxon>
        <taxon>Craniata</taxon>
        <taxon>Vertebrata</taxon>
        <taxon>Euteleostomi</taxon>
        <taxon>Archelosauria</taxon>
        <taxon>Archosauria</taxon>
        <taxon>Dinosauria</taxon>
        <taxon>Saurischia</taxon>
        <taxon>Theropoda</taxon>
        <taxon>Coelurosauria</taxon>
        <taxon>Aves</taxon>
        <taxon>Palaeognathae</taxon>
        <taxon>Tinamiformes</taxon>
        <taxon>Tinamidae</taxon>
        <taxon>Nothoprocta</taxon>
    </lineage>
</organism>
<dbReference type="SMART" id="SM00343">
    <property type="entry name" value="ZnF_C2HC"/>
    <property type="match status" value="2"/>
</dbReference>
<dbReference type="GO" id="GO:0008270">
    <property type="term" value="F:zinc ion binding"/>
    <property type="evidence" value="ECO:0007669"/>
    <property type="project" value="UniProtKB-KW"/>
</dbReference>
<evidence type="ECO:0000256" key="3">
    <source>
        <dbReference type="SAM" id="MobiDB-lite"/>
    </source>
</evidence>
<proteinExistence type="predicted"/>
<dbReference type="AlphaFoldDB" id="A0A8C7EAS0"/>
<dbReference type="InterPro" id="IPR008916">
    <property type="entry name" value="Retrov_capsid_C"/>
</dbReference>
<reference evidence="5" key="2">
    <citation type="submission" date="2025-09" db="UniProtKB">
        <authorList>
            <consortium name="Ensembl"/>
        </authorList>
    </citation>
    <scope>IDENTIFICATION</scope>
</reference>
<sequence>RKMMERSPVKAFTPPFPMTPWMRKGGLVLSLLWHPGVLEQAQRLGMSALRQTVELASPRPKYTAVKQGVKEPFLEFVERIAASLEKQVEDDDLRQILCTQLAKENANEDCQKVIEAMPGKPTVPEMVAACSKVGSVEHNMTALAAALRPSPTCFRCGQEGHVKASCPSQGKRKGKPAGSALLGGTCNRCGRPGHFAKQCRSKFHANGRPLTGNGKMSAGGRGRMQIPHSATPRPCHPFGSNFQVVIVTITRMTFCLQPGKRSS</sequence>
<evidence type="ECO:0000256" key="1">
    <source>
        <dbReference type="ARBA" id="ARBA00022707"/>
    </source>
</evidence>
<keyword evidence="1" id="KW-0449">Lipoprotein</keyword>
<dbReference type="Pfam" id="PF14787">
    <property type="entry name" value="zf-CCHC_5"/>
    <property type="match status" value="1"/>
</dbReference>
<dbReference type="PROSITE" id="PS50158">
    <property type="entry name" value="ZF_CCHC"/>
    <property type="match status" value="2"/>
</dbReference>
<dbReference type="Proteomes" id="UP000694420">
    <property type="component" value="Unplaced"/>
</dbReference>
<keyword evidence="6" id="KW-1185">Reference proteome</keyword>
<dbReference type="Pfam" id="PF19317">
    <property type="entry name" value="Gag_p24_C"/>
    <property type="match status" value="1"/>
</dbReference>
<dbReference type="InterPro" id="IPR050195">
    <property type="entry name" value="Primate_lentivir_Gag_pol-like"/>
</dbReference>
<evidence type="ECO:0000259" key="4">
    <source>
        <dbReference type="PROSITE" id="PS50158"/>
    </source>
</evidence>
<protein>
    <recommendedName>
        <fullName evidence="4">CCHC-type domain-containing protein</fullName>
    </recommendedName>
</protein>
<evidence type="ECO:0000313" key="5">
    <source>
        <dbReference type="Ensembl" id="ENSNPEP00000006435.1"/>
    </source>
</evidence>
<dbReference type="Gene3D" id="4.10.60.10">
    <property type="entry name" value="Zinc finger, CCHC-type"/>
    <property type="match status" value="2"/>
</dbReference>
<dbReference type="Pfam" id="PF00098">
    <property type="entry name" value="zf-CCHC"/>
    <property type="match status" value="1"/>
</dbReference>
<evidence type="ECO:0000256" key="2">
    <source>
        <dbReference type="PROSITE-ProRule" id="PRU00047"/>
    </source>
</evidence>
<keyword evidence="2" id="KW-0479">Metal-binding</keyword>
<dbReference type="GO" id="GO:0003676">
    <property type="term" value="F:nucleic acid binding"/>
    <property type="evidence" value="ECO:0007669"/>
    <property type="project" value="InterPro"/>
</dbReference>
<dbReference type="SUPFAM" id="SSF57756">
    <property type="entry name" value="Retrovirus zinc finger-like domains"/>
    <property type="match status" value="1"/>
</dbReference>
<dbReference type="SUPFAM" id="SSF47353">
    <property type="entry name" value="Retrovirus capsid dimerization domain-like"/>
    <property type="match status" value="1"/>
</dbReference>
<feature type="domain" description="CCHC-type" evidence="4">
    <location>
        <begin position="153"/>
        <end position="168"/>
    </location>
</feature>
<dbReference type="PANTHER" id="PTHR40389">
    <property type="entry name" value="ENDOGENOUS RETROVIRUS GROUP K MEMBER 24 GAG POLYPROTEIN-RELATED"/>
    <property type="match status" value="1"/>
</dbReference>
<keyword evidence="2" id="KW-0863">Zinc-finger</keyword>
<dbReference type="Gene3D" id="1.10.1200.30">
    <property type="match status" value="1"/>
</dbReference>
<keyword evidence="2" id="KW-0862">Zinc</keyword>
<keyword evidence="1" id="KW-0519">Myristate</keyword>
<dbReference type="InterPro" id="IPR001878">
    <property type="entry name" value="Znf_CCHC"/>
</dbReference>
<dbReference type="InterPro" id="IPR036875">
    <property type="entry name" value="Znf_CCHC_sf"/>
</dbReference>
<dbReference type="PANTHER" id="PTHR40389:SF2">
    <property type="entry name" value="ENDOGENOUS RETROVIRUS GROUP K MEMBER 24 GAG POLYPROTEIN-RELATED"/>
    <property type="match status" value="1"/>
</dbReference>
<evidence type="ECO:0000313" key="6">
    <source>
        <dbReference type="Proteomes" id="UP000694420"/>
    </source>
</evidence>
<feature type="region of interest" description="Disordered" evidence="3">
    <location>
        <begin position="206"/>
        <end position="233"/>
    </location>
</feature>
<name>A0A8C7EAS0_NOTPE</name>